<dbReference type="SUPFAM" id="SSF47576">
    <property type="entry name" value="Calponin-homology domain, CH-domain"/>
    <property type="match status" value="1"/>
</dbReference>
<sequence>MAYSERRSQFSFAHSLYLSDVDASTQPCPLLSSSTPSSTLLISNTNIRSDIISTKQVDKVARALPFSLDHSHEYYTRKRIEQLHERMEDIQISSFLKFINYHLSFKDEHKFVQDLAQDLSNGHVFIDLIELFSSTKLKREHGRTRFHSLTNVQYVLDYLKSHMNHINISPHEIVSGNRKQILALLWIIMKIFDFPSFHITTNKHLFPENTLFSFGQDRSLILKWVNNLLNKILNTTTSYVKDFYMKTWSDCSYMSLIMKYLCPISLKYGTLEYFDHLKAIEQVEEEKLELYINLSNYCFQTTTIVDYRDQTEKSLFRFFSELKQNVLFILKSNQIGKLVKTNPYTKQLFESVLETTNIEQIEFDNKDEDYLVFDENKYQNETQRDNLDMKHSLHDEQEYSPIDLPKEQPILTQNLSEILSSITDECQSGLRSRKPRRKRSIVSSATPVPSGDKVLQILELLRDPKLLIFKYLFVLAFNNSISTQSTMRFISLTKRFSLSGICFLFVEKSSGDWETSKFLPSSSRRNHFEPCSDNHSTTILQPSKAHHITRSVAQKDKNGNTNLSPSKPESGSEEVHTAPSHHERTKTSSPRSRLGRSDCIGQDADEESTVACTRMTKTRTSLNNSANQLQQQAMGDHHAISKHHRSRKHHRFFEQQDQDLPFDQTNTYRSQLTTYLILILILAFVLYRFLLAVWPKPKKTFLEQLIDDLSTVFTP</sequence>
<dbReference type="EMBL" id="CAJNOJ010000008">
    <property type="protein sequence ID" value="CAF0773245.1"/>
    <property type="molecule type" value="Genomic_DNA"/>
</dbReference>
<dbReference type="InterPro" id="IPR001715">
    <property type="entry name" value="CH_dom"/>
</dbReference>
<feature type="domain" description="Calponin-homology (CH)" evidence="3">
    <location>
        <begin position="89"/>
        <end position="193"/>
    </location>
</feature>
<dbReference type="Proteomes" id="UP000663852">
    <property type="component" value="Unassembled WGS sequence"/>
</dbReference>
<dbReference type="Gene3D" id="1.10.418.10">
    <property type="entry name" value="Calponin-like domain"/>
    <property type="match status" value="1"/>
</dbReference>
<keyword evidence="2" id="KW-0812">Transmembrane</keyword>
<feature type="region of interest" description="Disordered" evidence="1">
    <location>
        <begin position="514"/>
        <end position="600"/>
    </location>
</feature>
<proteinExistence type="predicted"/>
<feature type="region of interest" description="Disordered" evidence="1">
    <location>
        <begin position="426"/>
        <end position="448"/>
    </location>
</feature>
<gene>
    <name evidence="4" type="ORF">EDS130_LOCUS3433</name>
</gene>
<organism evidence="4 5">
    <name type="scientific">Adineta ricciae</name>
    <name type="common">Rotifer</name>
    <dbReference type="NCBI Taxonomy" id="249248"/>
    <lineage>
        <taxon>Eukaryota</taxon>
        <taxon>Metazoa</taxon>
        <taxon>Spiralia</taxon>
        <taxon>Gnathifera</taxon>
        <taxon>Rotifera</taxon>
        <taxon>Eurotatoria</taxon>
        <taxon>Bdelloidea</taxon>
        <taxon>Adinetida</taxon>
        <taxon>Adinetidae</taxon>
        <taxon>Adineta</taxon>
    </lineage>
</organism>
<dbReference type="AlphaFoldDB" id="A0A813QTI9"/>
<evidence type="ECO:0000256" key="2">
    <source>
        <dbReference type="SAM" id="Phobius"/>
    </source>
</evidence>
<evidence type="ECO:0000313" key="5">
    <source>
        <dbReference type="Proteomes" id="UP000663852"/>
    </source>
</evidence>
<keyword evidence="2" id="KW-1133">Transmembrane helix</keyword>
<feature type="region of interest" description="Disordered" evidence="1">
    <location>
        <begin position="629"/>
        <end position="649"/>
    </location>
</feature>
<feature type="compositionally biased region" description="Polar residues" evidence="1">
    <location>
        <begin position="559"/>
        <end position="569"/>
    </location>
</feature>
<evidence type="ECO:0000259" key="3">
    <source>
        <dbReference type="PROSITE" id="PS50021"/>
    </source>
</evidence>
<feature type="compositionally biased region" description="Basic and acidic residues" evidence="1">
    <location>
        <begin position="573"/>
        <end position="586"/>
    </location>
</feature>
<evidence type="ECO:0000256" key="1">
    <source>
        <dbReference type="SAM" id="MobiDB-lite"/>
    </source>
</evidence>
<dbReference type="InterPro" id="IPR036872">
    <property type="entry name" value="CH_dom_sf"/>
</dbReference>
<comment type="caution">
    <text evidence="4">The sequence shown here is derived from an EMBL/GenBank/DDBJ whole genome shotgun (WGS) entry which is preliminary data.</text>
</comment>
<keyword evidence="2" id="KW-0472">Membrane</keyword>
<accession>A0A813QTI9</accession>
<name>A0A813QTI9_ADIRI</name>
<protein>
    <recommendedName>
        <fullName evidence="3">Calponin-homology (CH) domain-containing protein</fullName>
    </recommendedName>
</protein>
<feature type="compositionally biased region" description="Basic residues" evidence="1">
    <location>
        <begin position="431"/>
        <end position="440"/>
    </location>
</feature>
<dbReference type="OrthoDB" id="18740at2759"/>
<dbReference type="SMART" id="SM00033">
    <property type="entry name" value="CH"/>
    <property type="match status" value="1"/>
</dbReference>
<feature type="compositionally biased region" description="Basic residues" evidence="1">
    <location>
        <begin position="640"/>
        <end position="649"/>
    </location>
</feature>
<dbReference type="PROSITE" id="PS50021">
    <property type="entry name" value="CH"/>
    <property type="match status" value="1"/>
</dbReference>
<reference evidence="4" key="1">
    <citation type="submission" date="2021-02" db="EMBL/GenBank/DDBJ databases">
        <authorList>
            <person name="Nowell W R."/>
        </authorList>
    </citation>
    <scope>NUCLEOTIDE SEQUENCE</scope>
</reference>
<evidence type="ECO:0000313" key="4">
    <source>
        <dbReference type="EMBL" id="CAF0773245.1"/>
    </source>
</evidence>
<dbReference type="PANTHER" id="PTHR11915">
    <property type="entry name" value="SPECTRIN/FILAMIN RELATED CYTOSKELETAL PROTEIN"/>
    <property type="match status" value="1"/>
</dbReference>
<feature type="transmembrane region" description="Helical" evidence="2">
    <location>
        <begin position="672"/>
        <end position="694"/>
    </location>
</feature>
<dbReference type="Pfam" id="PF00307">
    <property type="entry name" value="CH"/>
    <property type="match status" value="1"/>
</dbReference>